<evidence type="ECO:0000256" key="1">
    <source>
        <dbReference type="SAM" id="MobiDB-lite"/>
    </source>
</evidence>
<organism evidence="2 3">
    <name type="scientific">Eleusine coracana subsp. coracana</name>
    <dbReference type="NCBI Taxonomy" id="191504"/>
    <lineage>
        <taxon>Eukaryota</taxon>
        <taxon>Viridiplantae</taxon>
        <taxon>Streptophyta</taxon>
        <taxon>Embryophyta</taxon>
        <taxon>Tracheophyta</taxon>
        <taxon>Spermatophyta</taxon>
        <taxon>Magnoliopsida</taxon>
        <taxon>Liliopsida</taxon>
        <taxon>Poales</taxon>
        <taxon>Poaceae</taxon>
        <taxon>PACMAD clade</taxon>
        <taxon>Chloridoideae</taxon>
        <taxon>Cynodonteae</taxon>
        <taxon>Eleusininae</taxon>
        <taxon>Eleusine</taxon>
    </lineage>
</organism>
<name>A0AAV5EDB1_ELECO</name>
<accession>A0AAV5EDB1</accession>
<evidence type="ECO:0000313" key="2">
    <source>
        <dbReference type="EMBL" id="GJN21389.1"/>
    </source>
</evidence>
<gene>
    <name evidence="2" type="primary">gb08859</name>
    <name evidence="2" type="ORF">PR202_gb08859</name>
</gene>
<dbReference type="EMBL" id="BQKI01000075">
    <property type="protein sequence ID" value="GJN21389.1"/>
    <property type="molecule type" value="Genomic_DNA"/>
</dbReference>
<keyword evidence="3" id="KW-1185">Reference proteome</keyword>
<evidence type="ECO:0000313" key="3">
    <source>
        <dbReference type="Proteomes" id="UP001054889"/>
    </source>
</evidence>
<feature type="region of interest" description="Disordered" evidence="1">
    <location>
        <begin position="1"/>
        <end position="38"/>
    </location>
</feature>
<dbReference type="Proteomes" id="UP001054889">
    <property type="component" value="Unassembled WGS sequence"/>
</dbReference>
<reference evidence="2" key="1">
    <citation type="journal article" date="2018" name="DNA Res.">
        <title>Multiple hybrid de novo genome assembly of finger millet, an orphan allotetraploid crop.</title>
        <authorList>
            <person name="Hatakeyama M."/>
            <person name="Aluri S."/>
            <person name="Balachadran M.T."/>
            <person name="Sivarajan S.R."/>
            <person name="Patrignani A."/>
            <person name="Gruter S."/>
            <person name="Poveda L."/>
            <person name="Shimizu-Inatsugi R."/>
            <person name="Baeten J."/>
            <person name="Francoijs K.J."/>
            <person name="Nataraja K.N."/>
            <person name="Reddy Y.A.N."/>
            <person name="Phadnis S."/>
            <person name="Ravikumar R.L."/>
            <person name="Schlapbach R."/>
            <person name="Sreeman S.M."/>
            <person name="Shimizu K.K."/>
        </authorList>
    </citation>
    <scope>NUCLEOTIDE SEQUENCE</scope>
</reference>
<dbReference type="AlphaFoldDB" id="A0AAV5EDB1"/>
<proteinExistence type="predicted"/>
<protein>
    <submittedName>
        <fullName evidence="2">Uncharacterized protein</fullName>
    </submittedName>
</protein>
<comment type="caution">
    <text evidence="2">The sequence shown here is derived from an EMBL/GenBank/DDBJ whole genome shotgun (WGS) entry which is preliminary data.</text>
</comment>
<sequence>MAHMASGSAGGTMERSATIGERRGERIGGGSGGGLLSESRRLSATATVAAAVEHHQGFSRRKVRRKREADELLKKGKPSFDSVRILAGLSTCFVIPSEEPSIKRS</sequence>
<reference evidence="2" key="2">
    <citation type="submission" date="2021-12" db="EMBL/GenBank/DDBJ databases">
        <title>Resequencing data analysis of finger millet.</title>
        <authorList>
            <person name="Hatakeyama M."/>
            <person name="Aluri S."/>
            <person name="Balachadran M.T."/>
            <person name="Sivarajan S.R."/>
            <person name="Poveda L."/>
            <person name="Shimizu-Inatsugi R."/>
            <person name="Schlapbach R."/>
            <person name="Sreeman S.M."/>
            <person name="Shimizu K.K."/>
        </authorList>
    </citation>
    <scope>NUCLEOTIDE SEQUENCE</scope>
</reference>